<sequence length="198" mass="23964">MSEFRIPSHLILTPKQKEQLCSLTVSEFTDIKWESQIRAVSFLKKHGILPVETRQDFKWQTRYSNIPKGIRLLQCCCGTDRTLTSKNIRKSRQNYEFVGCLAFARIKNNRDKHISVFGYLRHSKKCQYQRQISSLHKKFVEINGRNTKECEKYERDTQEEINEKYKKNFENFEKEFEEWRKSEEELKKIRQRTEKTRN</sequence>
<feature type="coiled-coil region" evidence="1">
    <location>
        <begin position="155"/>
        <end position="189"/>
    </location>
</feature>
<comment type="caution">
    <text evidence="2">The sequence shown here is derived from an EMBL/GenBank/DDBJ whole genome shotgun (WGS) entry which is preliminary data.</text>
</comment>
<dbReference type="OrthoDB" id="2309423at2759"/>
<protein>
    <submittedName>
        <fullName evidence="2">Uncharacterized protein</fullName>
    </submittedName>
</protein>
<name>A0A397SXH3_9GLOM</name>
<gene>
    <name evidence="2" type="ORF">C1645_823497</name>
</gene>
<accession>A0A397SXH3</accession>
<organism evidence="2 3">
    <name type="scientific">Glomus cerebriforme</name>
    <dbReference type="NCBI Taxonomy" id="658196"/>
    <lineage>
        <taxon>Eukaryota</taxon>
        <taxon>Fungi</taxon>
        <taxon>Fungi incertae sedis</taxon>
        <taxon>Mucoromycota</taxon>
        <taxon>Glomeromycotina</taxon>
        <taxon>Glomeromycetes</taxon>
        <taxon>Glomerales</taxon>
        <taxon>Glomeraceae</taxon>
        <taxon>Glomus</taxon>
    </lineage>
</organism>
<proteinExistence type="predicted"/>
<reference evidence="2 3" key="1">
    <citation type="submission" date="2018-06" db="EMBL/GenBank/DDBJ databases">
        <title>Comparative genomics reveals the genomic features of Rhizophagus irregularis, R. cerebriforme, R. diaphanum and Gigaspora rosea, and their symbiotic lifestyle signature.</title>
        <authorList>
            <person name="Morin E."/>
            <person name="San Clemente H."/>
            <person name="Chen E.C.H."/>
            <person name="De La Providencia I."/>
            <person name="Hainaut M."/>
            <person name="Kuo A."/>
            <person name="Kohler A."/>
            <person name="Murat C."/>
            <person name="Tang N."/>
            <person name="Roy S."/>
            <person name="Loubradou J."/>
            <person name="Henrissat B."/>
            <person name="Grigoriev I.V."/>
            <person name="Corradi N."/>
            <person name="Roux C."/>
            <person name="Martin F.M."/>
        </authorList>
    </citation>
    <scope>NUCLEOTIDE SEQUENCE [LARGE SCALE GENOMIC DNA]</scope>
    <source>
        <strain evidence="2 3">DAOM 227022</strain>
    </source>
</reference>
<dbReference type="AlphaFoldDB" id="A0A397SXH3"/>
<evidence type="ECO:0000313" key="2">
    <source>
        <dbReference type="EMBL" id="RIA90362.1"/>
    </source>
</evidence>
<dbReference type="EMBL" id="QKYT01000184">
    <property type="protein sequence ID" value="RIA90362.1"/>
    <property type="molecule type" value="Genomic_DNA"/>
</dbReference>
<evidence type="ECO:0000256" key="1">
    <source>
        <dbReference type="SAM" id="Coils"/>
    </source>
</evidence>
<keyword evidence="1" id="KW-0175">Coiled coil</keyword>
<dbReference type="Proteomes" id="UP000265703">
    <property type="component" value="Unassembled WGS sequence"/>
</dbReference>
<evidence type="ECO:0000313" key="3">
    <source>
        <dbReference type="Proteomes" id="UP000265703"/>
    </source>
</evidence>
<dbReference type="STRING" id="658196.A0A397SXH3"/>
<keyword evidence="3" id="KW-1185">Reference proteome</keyword>